<evidence type="ECO:0000313" key="1">
    <source>
        <dbReference type="EMBL" id="CAB4125922.1"/>
    </source>
</evidence>
<dbReference type="GO" id="GO:0006231">
    <property type="term" value="P:dTMP biosynthetic process"/>
    <property type="evidence" value="ECO:0007669"/>
    <property type="project" value="InterPro"/>
</dbReference>
<dbReference type="EMBL" id="LR798231">
    <property type="protein sequence ID" value="CAB5209104.1"/>
    <property type="molecule type" value="Genomic_DNA"/>
</dbReference>
<name>A0A6J5KX41_9CAUD</name>
<gene>
    <name evidence="2" type="ORF">UFOVP181_316</name>
    <name evidence="1" type="ORF">UFOVP57_323</name>
</gene>
<dbReference type="Gene3D" id="1.20.5.3070">
    <property type="match status" value="1"/>
</dbReference>
<dbReference type="Gene3D" id="3.30.1360.170">
    <property type="match status" value="1"/>
</dbReference>
<accession>A0A6J5KX41</accession>
<proteinExistence type="predicted"/>
<evidence type="ECO:0000313" key="2">
    <source>
        <dbReference type="EMBL" id="CAB5209104.1"/>
    </source>
</evidence>
<sequence length="227" mass="26186">MNVRLLSYSQPTAEFEDMGIADAQELIAYCARVSNPSNQLNTDTSEKLIKYLIKHQHWSPLEMVSACLEITTTRDIARQILRHRSFSFQEFSQRYADPTKDLSFVLREARLQDTKNRQNSVELDTTNDDDRRLAYQWENIQNEVIKKTREAYEWAVTNGIAKEVARAVLPEGLTESRLYMNGTLRSWVHFIELRSANGTQKEHQEVAIACAKVIAEIFPMTTDLLAK</sequence>
<dbReference type="NCBIfam" id="TIGR02170">
    <property type="entry name" value="thyX"/>
    <property type="match status" value="1"/>
</dbReference>
<dbReference type="EMBL" id="LR796187">
    <property type="protein sequence ID" value="CAB4125922.1"/>
    <property type="molecule type" value="Genomic_DNA"/>
</dbReference>
<dbReference type="PANTHER" id="PTHR34934">
    <property type="entry name" value="FLAVIN-DEPENDENT THYMIDYLATE SYNTHASE"/>
    <property type="match status" value="1"/>
</dbReference>
<dbReference type="SUPFAM" id="SSF69796">
    <property type="entry name" value="Thymidylate synthase-complementing protein Thy1"/>
    <property type="match status" value="1"/>
</dbReference>
<protein>
    <submittedName>
        <fullName evidence="1">THY1 Predicted alternative thymidylate synthase</fullName>
    </submittedName>
</protein>
<organism evidence="1">
    <name type="scientific">uncultured Caudovirales phage</name>
    <dbReference type="NCBI Taxonomy" id="2100421"/>
    <lineage>
        <taxon>Viruses</taxon>
        <taxon>Duplodnaviria</taxon>
        <taxon>Heunggongvirae</taxon>
        <taxon>Uroviricota</taxon>
        <taxon>Caudoviricetes</taxon>
        <taxon>Peduoviridae</taxon>
        <taxon>Maltschvirus</taxon>
        <taxon>Maltschvirus maltsch</taxon>
    </lineage>
</organism>
<dbReference type="PROSITE" id="PS51331">
    <property type="entry name" value="THYX"/>
    <property type="match status" value="1"/>
</dbReference>
<dbReference type="GO" id="GO:0004799">
    <property type="term" value="F:thymidylate synthase activity"/>
    <property type="evidence" value="ECO:0007669"/>
    <property type="project" value="TreeGrafter"/>
</dbReference>
<dbReference type="CDD" id="cd20175">
    <property type="entry name" value="ThyX"/>
    <property type="match status" value="1"/>
</dbReference>
<dbReference type="InterPro" id="IPR036098">
    <property type="entry name" value="Thymidylate_synthase_ThyX_sf"/>
</dbReference>
<dbReference type="InterPro" id="IPR003669">
    <property type="entry name" value="Thymidylate_synthase_ThyX"/>
</dbReference>
<dbReference type="Pfam" id="PF02511">
    <property type="entry name" value="Thy1"/>
    <property type="match status" value="1"/>
</dbReference>
<dbReference type="GO" id="GO:0070402">
    <property type="term" value="F:NADPH binding"/>
    <property type="evidence" value="ECO:0007669"/>
    <property type="project" value="TreeGrafter"/>
</dbReference>
<reference evidence="1" key="1">
    <citation type="submission" date="2020-04" db="EMBL/GenBank/DDBJ databases">
        <authorList>
            <person name="Chiriac C."/>
            <person name="Salcher M."/>
            <person name="Ghai R."/>
            <person name="Kavagutti S V."/>
        </authorList>
    </citation>
    <scope>NUCLEOTIDE SEQUENCE</scope>
</reference>
<dbReference type="GO" id="GO:0050797">
    <property type="term" value="F:thymidylate synthase (FAD) activity"/>
    <property type="evidence" value="ECO:0007669"/>
    <property type="project" value="InterPro"/>
</dbReference>
<dbReference type="PANTHER" id="PTHR34934:SF1">
    <property type="entry name" value="FLAVIN-DEPENDENT THYMIDYLATE SYNTHASE"/>
    <property type="match status" value="1"/>
</dbReference>
<dbReference type="GO" id="GO:0050660">
    <property type="term" value="F:flavin adenine dinucleotide binding"/>
    <property type="evidence" value="ECO:0007669"/>
    <property type="project" value="InterPro"/>
</dbReference>